<keyword evidence="1" id="KW-0732">Signal</keyword>
<feature type="signal peptide" evidence="1">
    <location>
        <begin position="1"/>
        <end position="19"/>
    </location>
</feature>
<organism evidence="2">
    <name type="scientific">Ixodes ricinus</name>
    <name type="common">Common tick</name>
    <name type="synonym">Acarus ricinus</name>
    <dbReference type="NCBI Taxonomy" id="34613"/>
    <lineage>
        <taxon>Eukaryota</taxon>
        <taxon>Metazoa</taxon>
        <taxon>Ecdysozoa</taxon>
        <taxon>Arthropoda</taxon>
        <taxon>Chelicerata</taxon>
        <taxon>Arachnida</taxon>
        <taxon>Acari</taxon>
        <taxon>Parasitiformes</taxon>
        <taxon>Ixodida</taxon>
        <taxon>Ixodoidea</taxon>
        <taxon>Ixodidae</taxon>
        <taxon>Ixodinae</taxon>
        <taxon>Ixodes</taxon>
    </lineage>
</organism>
<evidence type="ECO:0000313" key="2">
    <source>
        <dbReference type="EMBL" id="MXU83053.1"/>
    </source>
</evidence>
<name>A0A6B0UAJ3_IXORI</name>
<proteinExistence type="predicted"/>
<protein>
    <submittedName>
        <fullName evidence="2">Putative secreted protein</fullName>
    </submittedName>
</protein>
<feature type="chain" id="PRO_5025546937" evidence="1">
    <location>
        <begin position="20"/>
        <end position="73"/>
    </location>
</feature>
<reference evidence="2" key="1">
    <citation type="submission" date="2019-12" db="EMBL/GenBank/DDBJ databases">
        <title>An insight into the sialome of adult female Ixodes ricinus ticks feeding for 6 days.</title>
        <authorList>
            <person name="Perner J."/>
            <person name="Ribeiro J.M.C."/>
        </authorList>
    </citation>
    <scope>NUCLEOTIDE SEQUENCE</scope>
    <source>
        <strain evidence="2">Semi-engorged</strain>
        <tissue evidence="2">Salivary glands</tissue>
    </source>
</reference>
<dbReference type="AlphaFoldDB" id="A0A6B0UAJ3"/>
<evidence type="ECO:0000256" key="1">
    <source>
        <dbReference type="SAM" id="SignalP"/>
    </source>
</evidence>
<accession>A0A6B0UAJ3</accession>
<sequence>MASMSVRLAMVWLISRASSRICSGSSEMDRPVHSSAKTRISAGLAPASLRNLSMRSNKSWRSLLTSSDWFFAV</sequence>
<dbReference type="EMBL" id="GIFC01000970">
    <property type="protein sequence ID" value="MXU83053.1"/>
    <property type="molecule type" value="Transcribed_RNA"/>
</dbReference>